<comment type="similarity">
    <text evidence="2">Belongs to the autoinducer-2 exporter (AI-2E) (TC 2.A.86) family.</text>
</comment>
<gene>
    <name evidence="9" type="ORF">C7443_102416</name>
</gene>
<evidence type="ECO:0000256" key="1">
    <source>
        <dbReference type="ARBA" id="ARBA00004651"/>
    </source>
</evidence>
<dbReference type="OrthoDB" id="5298283at2"/>
<name>A0A317MYP2_9GAMM</name>
<feature type="transmembrane region" description="Helical" evidence="8">
    <location>
        <begin position="313"/>
        <end position="338"/>
    </location>
</feature>
<keyword evidence="4" id="KW-1003">Cell membrane</keyword>
<comment type="subcellular location">
    <subcellularLocation>
        <location evidence="1">Cell membrane</location>
        <topology evidence="1">Multi-pass membrane protein</topology>
    </subcellularLocation>
</comment>
<keyword evidence="5 8" id="KW-0812">Transmembrane</keyword>
<dbReference type="PANTHER" id="PTHR21716">
    <property type="entry name" value="TRANSMEMBRANE PROTEIN"/>
    <property type="match status" value="1"/>
</dbReference>
<accession>A0A317MYP2</accession>
<dbReference type="GO" id="GO:0005886">
    <property type="term" value="C:plasma membrane"/>
    <property type="evidence" value="ECO:0007669"/>
    <property type="project" value="UniProtKB-SubCell"/>
</dbReference>
<evidence type="ECO:0000256" key="5">
    <source>
        <dbReference type="ARBA" id="ARBA00022692"/>
    </source>
</evidence>
<keyword evidence="6 8" id="KW-1133">Transmembrane helix</keyword>
<proteinExistence type="inferred from homology"/>
<dbReference type="PANTHER" id="PTHR21716:SF67">
    <property type="entry name" value="TRANSPORT PROTEIN YDIK-RELATED"/>
    <property type="match status" value="1"/>
</dbReference>
<dbReference type="InterPro" id="IPR002549">
    <property type="entry name" value="AI-2E-like"/>
</dbReference>
<evidence type="ECO:0000256" key="3">
    <source>
        <dbReference type="ARBA" id="ARBA00022448"/>
    </source>
</evidence>
<comment type="caution">
    <text evidence="9">The sequence shown here is derived from an EMBL/GenBank/DDBJ whole genome shotgun (WGS) entry which is preliminary data.</text>
</comment>
<protein>
    <submittedName>
        <fullName evidence="9">Putative PurR-regulated permease PerM</fullName>
    </submittedName>
</protein>
<feature type="transmembrane region" description="Helical" evidence="8">
    <location>
        <begin position="12"/>
        <end position="34"/>
    </location>
</feature>
<dbReference type="AlphaFoldDB" id="A0A317MYP2"/>
<sequence>MHEPTGVIDRALIVRLLGLSALVLLLVGCALTLWPFISAIVWGVILAVSMAPVHRWLARRVGAGAAAWIVALLPLCAVLLPLFVFGDGLVSQFASLSGRIETWLASGPPHAPDWLRDLPLFGPDLHDWLETLLNDQAALVDALRKLIGPTRDFLLVALRKLGAGLLELSLSLVVMGVVLSDAASHSARLHRLLELIAGSRTRLLLAVATATVRSVVAGLIGTALAQALLAVLGFALAGTGSALFYGFLTFFLSFVPMGPALLWAPLAWQLYDGGHTGWAIFLVIWGAGVVGTIDNILKPVLIGRGVRLPMLLIFLGVLGGALSFGLIGVFIGPVLLAVMQNLLGQWLRGDVSAPPAPPAQS</sequence>
<dbReference type="Pfam" id="PF01594">
    <property type="entry name" value="AI-2E_transport"/>
    <property type="match status" value="1"/>
</dbReference>
<reference evidence="9 10" key="1">
    <citation type="submission" date="2018-05" db="EMBL/GenBank/DDBJ databases">
        <title>Genomic Encyclopedia of Type Strains, Phase IV (KMG-IV): sequencing the most valuable type-strain genomes for metagenomic binning, comparative biology and taxonomic classification.</title>
        <authorList>
            <person name="Goeker M."/>
        </authorList>
    </citation>
    <scope>NUCLEOTIDE SEQUENCE [LARGE SCALE GENOMIC DNA]</scope>
    <source>
        <strain evidence="9 10">DSM 23606</strain>
    </source>
</reference>
<keyword evidence="10" id="KW-1185">Reference proteome</keyword>
<dbReference type="EMBL" id="QGTJ01000002">
    <property type="protein sequence ID" value="PWV64763.1"/>
    <property type="molecule type" value="Genomic_DNA"/>
</dbReference>
<evidence type="ECO:0000256" key="6">
    <source>
        <dbReference type="ARBA" id="ARBA00022989"/>
    </source>
</evidence>
<evidence type="ECO:0000256" key="4">
    <source>
        <dbReference type="ARBA" id="ARBA00022475"/>
    </source>
</evidence>
<feature type="transmembrane region" description="Helical" evidence="8">
    <location>
        <begin position="40"/>
        <end position="58"/>
    </location>
</feature>
<keyword evidence="3" id="KW-0813">Transport</keyword>
<evidence type="ECO:0000256" key="8">
    <source>
        <dbReference type="SAM" id="Phobius"/>
    </source>
</evidence>
<dbReference type="RefSeq" id="WP_110017393.1">
    <property type="nucleotide sequence ID" value="NZ_QGTJ01000002.1"/>
</dbReference>
<evidence type="ECO:0000313" key="10">
    <source>
        <dbReference type="Proteomes" id="UP000246569"/>
    </source>
</evidence>
<evidence type="ECO:0000313" key="9">
    <source>
        <dbReference type="EMBL" id="PWV64763.1"/>
    </source>
</evidence>
<feature type="transmembrane region" description="Helical" evidence="8">
    <location>
        <begin position="276"/>
        <end position="293"/>
    </location>
</feature>
<evidence type="ECO:0000256" key="2">
    <source>
        <dbReference type="ARBA" id="ARBA00009773"/>
    </source>
</evidence>
<dbReference type="Proteomes" id="UP000246569">
    <property type="component" value="Unassembled WGS sequence"/>
</dbReference>
<feature type="transmembrane region" description="Helical" evidence="8">
    <location>
        <begin position="203"/>
        <end position="236"/>
    </location>
</feature>
<feature type="transmembrane region" description="Helical" evidence="8">
    <location>
        <begin position="65"/>
        <end position="86"/>
    </location>
</feature>
<keyword evidence="7 8" id="KW-0472">Membrane</keyword>
<evidence type="ECO:0000256" key="7">
    <source>
        <dbReference type="ARBA" id="ARBA00023136"/>
    </source>
</evidence>
<feature type="transmembrane region" description="Helical" evidence="8">
    <location>
        <begin position="242"/>
        <end position="264"/>
    </location>
</feature>
<organism evidence="9 10">
    <name type="scientific">Plasticicumulans acidivorans</name>
    <dbReference type="NCBI Taxonomy" id="886464"/>
    <lineage>
        <taxon>Bacteria</taxon>
        <taxon>Pseudomonadati</taxon>
        <taxon>Pseudomonadota</taxon>
        <taxon>Gammaproteobacteria</taxon>
        <taxon>Candidatus Competibacteraceae</taxon>
        <taxon>Plasticicumulans</taxon>
    </lineage>
</organism>